<dbReference type="AlphaFoldDB" id="X1AKR1"/>
<feature type="non-terminal residue" evidence="1">
    <location>
        <position position="35"/>
    </location>
</feature>
<evidence type="ECO:0000313" key="1">
    <source>
        <dbReference type="EMBL" id="GAG83155.1"/>
    </source>
</evidence>
<gene>
    <name evidence="1" type="ORF">S01H4_33888</name>
</gene>
<proteinExistence type="predicted"/>
<comment type="caution">
    <text evidence="1">The sequence shown here is derived from an EMBL/GenBank/DDBJ whole genome shotgun (WGS) entry which is preliminary data.</text>
</comment>
<protein>
    <submittedName>
        <fullName evidence="1">Uncharacterized protein</fullName>
    </submittedName>
</protein>
<name>X1AKR1_9ZZZZ</name>
<dbReference type="EMBL" id="BART01017881">
    <property type="protein sequence ID" value="GAG83155.1"/>
    <property type="molecule type" value="Genomic_DNA"/>
</dbReference>
<accession>X1AKR1</accession>
<reference evidence="1" key="1">
    <citation type="journal article" date="2014" name="Front. Microbiol.">
        <title>High frequency of phylogenetically diverse reductive dehalogenase-homologous genes in deep subseafloor sedimentary metagenomes.</title>
        <authorList>
            <person name="Kawai M."/>
            <person name="Futagami T."/>
            <person name="Toyoda A."/>
            <person name="Takaki Y."/>
            <person name="Nishi S."/>
            <person name="Hori S."/>
            <person name="Arai W."/>
            <person name="Tsubouchi T."/>
            <person name="Morono Y."/>
            <person name="Uchiyama I."/>
            <person name="Ito T."/>
            <person name="Fujiyama A."/>
            <person name="Inagaki F."/>
            <person name="Takami H."/>
        </authorList>
    </citation>
    <scope>NUCLEOTIDE SEQUENCE</scope>
    <source>
        <strain evidence="1">Expedition CK06-06</strain>
    </source>
</reference>
<organism evidence="1">
    <name type="scientific">marine sediment metagenome</name>
    <dbReference type="NCBI Taxonomy" id="412755"/>
    <lineage>
        <taxon>unclassified sequences</taxon>
        <taxon>metagenomes</taxon>
        <taxon>ecological metagenomes</taxon>
    </lineage>
</organism>
<sequence length="35" mass="3905">MKLLGLQFPAFRRTGARRVVPEGFLGRLTGWSTGQ</sequence>